<dbReference type="InterPro" id="IPR012337">
    <property type="entry name" value="RNaseH-like_sf"/>
</dbReference>
<dbReference type="InterPro" id="IPR036397">
    <property type="entry name" value="RNaseH_sf"/>
</dbReference>
<feature type="domain" description="Integrase zinc-binding" evidence="1">
    <location>
        <begin position="17"/>
        <end position="70"/>
    </location>
</feature>
<dbReference type="InParanoid" id="A0A3N4LXS5"/>
<evidence type="ECO:0000313" key="2">
    <source>
        <dbReference type="EMBL" id="RPB25471.1"/>
    </source>
</evidence>
<keyword evidence="3" id="KW-1185">Reference proteome</keyword>
<dbReference type="Gene3D" id="3.30.420.10">
    <property type="entry name" value="Ribonuclease H-like superfamily/Ribonuclease H"/>
    <property type="match status" value="1"/>
</dbReference>
<sequence>MSRRDKEYKRVEVLDNTERTKEVLIMIHDGMGHRGLRSCYAVFSQRFWIPAAAKIIERHISACRQCQQFSKPNPLATPGYGISPTDIFSHWSIDFAGPFPEDVSTGARFVILAVDWLTRWAEGAATKDASPETAAEFIYNNIV</sequence>
<feature type="non-terminal residue" evidence="2">
    <location>
        <position position="143"/>
    </location>
</feature>
<dbReference type="STRING" id="1051890.A0A3N4LXS5"/>
<dbReference type="EMBL" id="ML121537">
    <property type="protein sequence ID" value="RPB25471.1"/>
    <property type="molecule type" value="Genomic_DNA"/>
</dbReference>
<dbReference type="OrthoDB" id="5428238at2759"/>
<name>A0A3N4LXS5_9PEZI</name>
<evidence type="ECO:0000259" key="1">
    <source>
        <dbReference type="Pfam" id="PF17921"/>
    </source>
</evidence>
<dbReference type="Gene3D" id="1.10.340.70">
    <property type="match status" value="1"/>
</dbReference>
<dbReference type="InterPro" id="IPR052160">
    <property type="entry name" value="Gypsy_RT_Integrase-like"/>
</dbReference>
<protein>
    <recommendedName>
        <fullName evidence="1">Integrase zinc-binding domain-containing protein</fullName>
    </recommendedName>
</protein>
<dbReference type="AlphaFoldDB" id="A0A3N4LXS5"/>
<dbReference type="SUPFAM" id="SSF53098">
    <property type="entry name" value="Ribonuclease H-like"/>
    <property type="match status" value="1"/>
</dbReference>
<dbReference type="PANTHER" id="PTHR47266">
    <property type="entry name" value="ENDONUCLEASE-RELATED"/>
    <property type="match status" value="1"/>
</dbReference>
<organism evidence="2 3">
    <name type="scientific">Terfezia boudieri ATCC MYA-4762</name>
    <dbReference type="NCBI Taxonomy" id="1051890"/>
    <lineage>
        <taxon>Eukaryota</taxon>
        <taxon>Fungi</taxon>
        <taxon>Dikarya</taxon>
        <taxon>Ascomycota</taxon>
        <taxon>Pezizomycotina</taxon>
        <taxon>Pezizomycetes</taxon>
        <taxon>Pezizales</taxon>
        <taxon>Pezizaceae</taxon>
        <taxon>Terfezia</taxon>
    </lineage>
</organism>
<dbReference type="Proteomes" id="UP000267821">
    <property type="component" value="Unassembled WGS sequence"/>
</dbReference>
<reference evidence="2 3" key="1">
    <citation type="journal article" date="2018" name="Nat. Ecol. Evol.">
        <title>Pezizomycetes genomes reveal the molecular basis of ectomycorrhizal truffle lifestyle.</title>
        <authorList>
            <person name="Murat C."/>
            <person name="Payen T."/>
            <person name="Noel B."/>
            <person name="Kuo A."/>
            <person name="Morin E."/>
            <person name="Chen J."/>
            <person name="Kohler A."/>
            <person name="Krizsan K."/>
            <person name="Balestrini R."/>
            <person name="Da Silva C."/>
            <person name="Montanini B."/>
            <person name="Hainaut M."/>
            <person name="Levati E."/>
            <person name="Barry K.W."/>
            <person name="Belfiori B."/>
            <person name="Cichocki N."/>
            <person name="Clum A."/>
            <person name="Dockter R.B."/>
            <person name="Fauchery L."/>
            <person name="Guy J."/>
            <person name="Iotti M."/>
            <person name="Le Tacon F."/>
            <person name="Lindquist E.A."/>
            <person name="Lipzen A."/>
            <person name="Malagnac F."/>
            <person name="Mello A."/>
            <person name="Molinier V."/>
            <person name="Miyauchi S."/>
            <person name="Poulain J."/>
            <person name="Riccioni C."/>
            <person name="Rubini A."/>
            <person name="Sitrit Y."/>
            <person name="Splivallo R."/>
            <person name="Traeger S."/>
            <person name="Wang M."/>
            <person name="Zifcakova L."/>
            <person name="Wipf D."/>
            <person name="Zambonelli A."/>
            <person name="Paolocci F."/>
            <person name="Nowrousian M."/>
            <person name="Ottonello S."/>
            <person name="Baldrian P."/>
            <person name="Spatafora J.W."/>
            <person name="Henrissat B."/>
            <person name="Nagy L.G."/>
            <person name="Aury J.M."/>
            <person name="Wincker P."/>
            <person name="Grigoriev I.V."/>
            <person name="Bonfante P."/>
            <person name="Martin F.M."/>
        </authorList>
    </citation>
    <scope>NUCLEOTIDE SEQUENCE [LARGE SCALE GENOMIC DNA]</scope>
    <source>
        <strain evidence="2 3">ATCC MYA-4762</strain>
    </source>
</reference>
<accession>A0A3N4LXS5</accession>
<dbReference type="Pfam" id="PF17921">
    <property type="entry name" value="Integrase_H2C2"/>
    <property type="match status" value="1"/>
</dbReference>
<gene>
    <name evidence="2" type="ORF">L211DRAFT_782944</name>
</gene>
<proteinExistence type="predicted"/>
<dbReference type="GO" id="GO:0003676">
    <property type="term" value="F:nucleic acid binding"/>
    <property type="evidence" value="ECO:0007669"/>
    <property type="project" value="InterPro"/>
</dbReference>
<evidence type="ECO:0000313" key="3">
    <source>
        <dbReference type="Proteomes" id="UP000267821"/>
    </source>
</evidence>
<dbReference type="InterPro" id="IPR041588">
    <property type="entry name" value="Integrase_H2C2"/>
</dbReference>